<keyword evidence="9" id="KW-0256">Endoplasmic reticulum</keyword>
<dbReference type="EC" id="1.-.-.-" evidence="33"/>
<evidence type="ECO:0000313" key="35">
    <source>
        <dbReference type="EMBL" id="GFY67980.1"/>
    </source>
</evidence>
<dbReference type="AlphaFoldDB" id="A0A8X6YBT7"/>
<evidence type="ECO:0000256" key="17">
    <source>
        <dbReference type="ARBA" id="ARBA00023136"/>
    </source>
</evidence>
<dbReference type="PRINTS" id="PR00370">
    <property type="entry name" value="FMOXYGENASE"/>
</dbReference>
<dbReference type="InterPro" id="IPR002257">
    <property type="entry name" value="Flavin_mOase_5"/>
</dbReference>
<keyword evidence="12" id="KW-0521">NADP</keyword>
<keyword evidence="5" id="KW-0488">Methylation</keyword>
<evidence type="ECO:0000256" key="21">
    <source>
        <dbReference type="ARBA" id="ARBA00047426"/>
    </source>
</evidence>
<evidence type="ECO:0000256" key="15">
    <source>
        <dbReference type="ARBA" id="ARBA00023033"/>
    </source>
</evidence>
<evidence type="ECO:0000256" key="20">
    <source>
        <dbReference type="ARBA" id="ARBA00047338"/>
    </source>
</evidence>
<comment type="catalytic activity">
    <reaction evidence="29">
        <text>(2E)-geranial + NADPH + O2 + H(+) = (1E)-2,6-dimethylhepta-1,5-dien-1-yl formate + NADP(+) + H2O</text>
        <dbReference type="Rhea" id="RHEA:54860"/>
        <dbReference type="ChEBI" id="CHEBI:15377"/>
        <dbReference type="ChEBI" id="CHEBI:15378"/>
        <dbReference type="ChEBI" id="CHEBI:15379"/>
        <dbReference type="ChEBI" id="CHEBI:16980"/>
        <dbReference type="ChEBI" id="CHEBI:57783"/>
        <dbReference type="ChEBI" id="CHEBI:58349"/>
        <dbReference type="ChEBI" id="CHEBI:138375"/>
    </reaction>
    <physiologicalReaction direction="left-to-right" evidence="29">
        <dbReference type="Rhea" id="RHEA:54861"/>
    </physiologicalReaction>
</comment>
<evidence type="ECO:0000256" key="32">
    <source>
        <dbReference type="ARBA" id="ARBA00049475"/>
    </source>
</evidence>
<dbReference type="SUPFAM" id="SSF51905">
    <property type="entry name" value="FAD/NAD(P)-binding domain"/>
    <property type="match status" value="2"/>
</dbReference>
<dbReference type="InterPro" id="IPR050346">
    <property type="entry name" value="FMO-like"/>
</dbReference>
<dbReference type="GO" id="GO:0034899">
    <property type="term" value="F:trimethylamine monooxygenase activity"/>
    <property type="evidence" value="ECO:0007669"/>
    <property type="project" value="UniProtKB-EC"/>
</dbReference>
<dbReference type="GO" id="GO:0004499">
    <property type="term" value="F:N,N-dimethylaniline monooxygenase activity"/>
    <property type="evidence" value="ECO:0007669"/>
    <property type="project" value="InterPro"/>
</dbReference>
<comment type="similarity">
    <text evidence="4 33">Belongs to the FMO family.</text>
</comment>
<sequence length="633" mass="71542">MVPSCLLPTMQGSCFNESGLGLEILCDSKTNSTDYLNMLSEHISSLQGSFSYPKKLALSMVTIPRSTEHNSFSQLILLPLLTATCEASIMPVCKRVAVIGAGPCGLGTVKNFKDEGLEPVCFERTGHLGGLWRYHDEDMDGVASVMKTTIINTSKELGACSECPPPAEYPNYMHHTLMYQYIKFLAEKSDSVRHVKFHHETKSIEKADDYEKTGRWKVTCKNTQTGELVSDIFDCVCVCIGHHVYPNEPVFPRQEEFEGKVMHTHSLKKVDGFEDLRVVVVGVGNSGMDAAVELSAVAKKVYLSSRRGAWVLPRVGPRGHPFDAVFVRRYLHLMQHLLPYNLVCYVSEKQINERFNHDLYNLKPKHRIWSQHPTVSDTLPIKLLSGTVVTRGGIKHFTKKGVVFEGEQEETEVDVVVLATGYKIKFPFLADDILQVVDNKVRLYKFIYPPDLPHPTLAILGLVQPSGPGFPVGEMQCRWTARIMSGKMDLPSKEEMNADIDKKLEFIRKRFVDSPRHTLQVDFISYQDELGEQIGAKPNLLKLAFTDPKLFWAIFTGPSLPYQYRLQGPHPWPGARDAILTYKERVVTPLQRPGQKYGRRNRGLLSLSTGFLIKLLFILPILWLFYSLFFTNV</sequence>
<dbReference type="GO" id="GO:0006629">
    <property type="term" value="P:lipid metabolic process"/>
    <property type="evidence" value="ECO:0007669"/>
    <property type="project" value="UniProtKB-KW"/>
</dbReference>
<dbReference type="Gene3D" id="3.50.50.60">
    <property type="entry name" value="FAD/NAD(P)-binding domain"/>
    <property type="match status" value="2"/>
</dbReference>
<evidence type="ECO:0000256" key="6">
    <source>
        <dbReference type="ARBA" id="ARBA00022553"/>
    </source>
</evidence>
<dbReference type="PANTHER" id="PTHR23023">
    <property type="entry name" value="DIMETHYLANILINE MONOOXYGENASE"/>
    <property type="match status" value="1"/>
</dbReference>
<comment type="catalytic activity">
    <reaction evidence="23">
        <text>sulcatone + NADPH + O2 + H(+) = 4-methylpent-3-en-1-yl acetate + NADP(+) + H2O</text>
        <dbReference type="Rhea" id="RHEA:54864"/>
        <dbReference type="ChEBI" id="CHEBI:15377"/>
        <dbReference type="ChEBI" id="CHEBI:15378"/>
        <dbReference type="ChEBI" id="CHEBI:15379"/>
        <dbReference type="ChEBI" id="CHEBI:16310"/>
        <dbReference type="ChEBI" id="CHEBI:57783"/>
        <dbReference type="ChEBI" id="CHEBI:58349"/>
        <dbReference type="ChEBI" id="CHEBI:138373"/>
    </reaction>
    <physiologicalReaction direction="left-to-right" evidence="23">
        <dbReference type="Rhea" id="RHEA:54865"/>
    </physiologicalReaction>
</comment>
<keyword evidence="16" id="KW-0443">Lipid metabolism</keyword>
<comment type="catalytic activity">
    <reaction evidence="21">
        <text>hexan-3-one + NADPH + O2 + H(+) = propyl propanoate + NADP(+) + H2O</text>
        <dbReference type="Rhea" id="RHEA:54848"/>
        <dbReference type="ChEBI" id="CHEBI:15377"/>
        <dbReference type="ChEBI" id="CHEBI:15378"/>
        <dbReference type="ChEBI" id="CHEBI:15379"/>
        <dbReference type="ChEBI" id="CHEBI:57783"/>
        <dbReference type="ChEBI" id="CHEBI:58349"/>
        <dbReference type="ChEBI" id="CHEBI:89828"/>
        <dbReference type="ChEBI" id="CHEBI:89891"/>
    </reaction>
    <physiologicalReaction direction="left-to-right" evidence="21">
        <dbReference type="Rhea" id="RHEA:54849"/>
    </physiologicalReaction>
</comment>
<evidence type="ECO:0000256" key="3">
    <source>
        <dbReference type="ARBA" id="ARBA00004524"/>
    </source>
</evidence>
<evidence type="ECO:0000256" key="16">
    <source>
        <dbReference type="ARBA" id="ARBA00023098"/>
    </source>
</evidence>
<proteinExistence type="inferred from homology"/>
<evidence type="ECO:0000256" key="5">
    <source>
        <dbReference type="ARBA" id="ARBA00022481"/>
    </source>
</evidence>
<evidence type="ECO:0000256" key="29">
    <source>
        <dbReference type="ARBA" id="ARBA00048989"/>
    </source>
</evidence>
<keyword evidence="10 33" id="KW-0274">FAD</keyword>
<comment type="catalytic activity">
    <reaction evidence="25">
        <text>hexan-3-one + NADPH + O2 + H(+) = ethyl butanoate + NADP(+) + H2O</text>
        <dbReference type="Rhea" id="RHEA:54844"/>
        <dbReference type="ChEBI" id="CHEBI:15377"/>
        <dbReference type="ChEBI" id="CHEBI:15378"/>
        <dbReference type="ChEBI" id="CHEBI:15379"/>
        <dbReference type="ChEBI" id="CHEBI:57783"/>
        <dbReference type="ChEBI" id="CHEBI:58349"/>
        <dbReference type="ChEBI" id="CHEBI:88764"/>
        <dbReference type="ChEBI" id="CHEBI:89891"/>
    </reaction>
    <physiologicalReaction direction="left-to-right" evidence="25">
        <dbReference type="Rhea" id="RHEA:54845"/>
    </physiologicalReaction>
</comment>
<gene>
    <name evidence="35" type="primary">FMO5</name>
    <name evidence="35" type="ORF">TNIN_136151</name>
</gene>
<comment type="function">
    <text evidence="18">Acts as a Baeyer-Villiger monooxygenase on a broad range of substrates. Catalyzes the insertion of an oxygen atom into a carbon-carbon bond adjacent to a carbonyl, which converts ketones to esters. Active on diverse carbonyl compounds, whereas soft nucleophiles are mostly non- or poorly reactive. In contrast with other forms of FMO it is non- or poorly active on 'classical' substrates such as drugs, pesticides, and dietary components containing soft nucleophilic heteroatoms. Able to oxidize drug molecules bearing a carbonyl group on an aliphatic chain, such as nabumetone and pentoxifylline. Also, in the absence of substrates, shows slow but yet significant NADPH oxidase activity. Acts as a positive modulator of cholesterol biosynthesis as well as glucose homeostasis, promoting metabolic aging via pleiotropic effects.</text>
</comment>
<evidence type="ECO:0000313" key="36">
    <source>
        <dbReference type="Proteomes" id="UP000886998"/>
    </source>
</evidence>
<dbReference type="Pfam" id="PF00743">
    <property type="entry name" value="FMO-like"/>
    <property type="match status" value="1"/>
</dbReference>
<evidence type="ECO:0000256" key="19">
    <source>
        <dbReference type="ARBA" id="ARBA00045957"/>
    </source>
</evidence>
<organism evidence="35 36">
    <name type="scientific">Trichonephila inaurata madagascariensis</name>
    <dbReference type="NCBI Taxonomy" id="2747483"/>
    <lineage>
        <taxon>Eukaryota</taxon>
        <taxon>Metazoa</taxon>
        <taxon>Ecdysozoa</taxon>
        <taxon>Arthropoda</taxon>
        <taxon>Chelicerata</taxon>
        <taxon>Arachnida</taxon>
        <taxon>Araneae</taxon>
        <taxon>Araneomorphae</taxon>
        <taxon>Entelegynae</taxon>
        <taxon>Araneoidea</taxon>
        <taxon>Nephilidae</taxon>
        <taxon>Trichonephila</taxon>
        <taxon>Trichonephila inaurata</taxon>
    </lineage>
</organism>
<feature type="transmembrane region" description="Helical" evidence="34">
    <location>
        <begin position="604"/>
        <end position="626"/>
    </location>
</feature>
<accession>A0A8X6YBT7</accession>
<keyword evidence="17 34" id="KW-0472">Membrane</keyword>
<name>A0A8X6YBT7_9ARAC</name>
<keyword evidence="36" id="KW-1185">Reference proteome</keyword>
<comment type="catalytic activity">
    <reaction evidence="30">
        <text>heptan-4-one + NADPH + O2 + H(+) = propyl butanoate + NADP(+) + H2O</text>
        <dbReference type="Rhea" id="RHEA:54852"/>
        <dbReference type="ChEBI" id="CHEBI:15377"/>
        <dbReference type="ChEBI" id="CHEBI:15378"/>
        <dbReference type="ChEBI" id="CHEBI:15379"/>
        <dbReference type="ChEBI" id="CHEBI:57783"/>
        <dbReference type="ChEBI" id="CHEBI:58349"/>
        <dbReference type="ChEBI" id="CHEBI:89484"/>
        <dbReference type="ChEBI" id="CHEBI:89719"/>
    </reaction>
    <physiologicalReaction direction="left-to-right" evidence="30">
        <dbReference type="Rhea" id="RHEA:54853"/>
    </physiologicalReaction>
</comment>
<comment type="catalytic activity">
    <reaction evidence="24">
        <text>NADPH + O2 + H(+) = H2O2 + NADP(+)</text>
        <dbReference type="Rhea" id="RHEA:11260"/>
        <dbReference type="ChEBI" id="CHEBI:15378"/>
        <dbReference type="ChEBI" id="CHEBI:15379"/>
        <dbReference type="ChEBI" id="CHEBI:16240"/>
        <dbReference type="ChEBI" id="CHEBI:57783"/>
        <dbReference type="ChEBI" id="CHEBI:58349"/>
        <dbReference type="EC" id="1.6.3.1"/>
    </reaction>
    <physiologicalReaction direction="left-to-right" evidence="24">
        <dbReference type="Rhea" id="RHEA:11261"/>
    </physiologicalReaction>
</comment>
<evidence type="ECO:0000256" key="13">
    <source>
        <dbReference type="ARBA" id="ARBA00022989"/>
    </source>
</evidence>
<evidence type="ECO:0000256" key="30">
    <source>
        <dbReference type="ARBA" id="ARBA00048990"/>
    </source>
</evidence>
<comment type="catalytic activity">
    <reaction evidence="20">
        <text>hypotaurine + NADH + O2 + H(+) = taurine + NAD(+) + H2O</text>
        <dbReference type="Rhea" id="RHEA:74111"/>
        <dbReference type="ChEBI" id="CHEBI:15377"/>
        <dbReference type="ChEBI" id="CHEBI:15378"/>
        <dbReference type="ChEBI" id="CHEBI:15379"/>
        <dbReference type="ChEBI" id="CHEBI:57540"/>
        <dbReference type="ChEBI" id="CHEBI:57853"/>
        <dbReference type="ChEBI" id="CHEBI:57945"/>
        <dbReference type="ChEBI" id="CHEBI:507393"/>
        <dbReference type="EC" id="1.14.13.8"/>
    </reaction>
    <physiologicalReaction direction="left-to-right" evidence="20">
        <dbReference type="Rhea" id="RHEA:74112"/>
    </physiologicalReaction>
</comment>
<keyword evidence="7 33" id="KW-0285">Flavoprotein</keyword>
<dbReference type="GO" id="GO:0050660">
    <property type="term" value="F:flavin adenine dinucleotide binding"/>
    <property type="evidence" value="ECO:0007669"/>
    <property type="project" value="InterPro"/>
</dbReference>
<comment type="cofactor">
    <cofactor evidence="1 33">
        <name>FAD</name>
        <dbReference type="ChEBI" id="CHEBI:57692"/>
    </cofactor>
</comment>
<evidence type="ECO:0000256" key="2">
    <source>
        <dbReference type="ARBA" id="ARBA00004389"/>
    </source>
</evidence>
<dbReference type="InterPro" id="IPR000960">
    <property type="entry name" value="Flavin_mOase"/>
</dbReference>
<evidence type="ECO:0000256" key="31">
    <source>
        <dbReference type="ARBA" id="ARBA00049443"/>
    </source>
</evidence>
<evidence type="ECO:0000256" key="8">
    <source>
        <dbReference type="ARBA" id="ARBA00022692"/>
    </source>
</evidence>
<comment type="catalytic activity">
    <reaction evidence="28">
        <text>octan-3-one + NADPH + O2 + H(+) = ethyl hexanoate + NADP(+) + H2O</text>
        <dbReference type="Rhea" id="RHEA:54856"/>
        <dbReference type="ChEBI" id="CHEBI:15377"/>
        <dbReference type="ChEBI" id="CHEBI:15378"/>
        <dbReference type="ChEBI" id="CHEBI:15379"/>
        <dbReference type="ChEBI" id="CHEBI:57783"/>
        <dbReference type="ChEBI" id="CHEBI:58349"/>
        <dbReference type="ChEBI" id="CHEBI:80946"/>
        <dbReference type="ChEBI" id="CHEBI:86055"/>
    </reaction>
    <physiologicalReaction direction="left-to-right" evidence="28">
        <dbReference type="Rhea" id="RHEA:54857"/>
    </physiologicalReaction>
</comment>
<comment type="function">
    <text evidence="19">Broad spectrum monooxygenase that catalyzes the oxygenation of a wide variety of nitrogen- and sulfur-containing compounds including xenobiotics. Catalyzes the S-oxygenation of hypotaurine to produce taurine, an organic osmolyte involved in cell volume regulation as well as a variety of cytoprotective and developmental processes. In vitro, catalyzes the N-oxygenation of trimethylamine (TMA) to produce trimethylamine N-oxide (TMAO) and could therefore participate to the detoxification of this compound that is generated by the action of gut microbiota from dietary precursors such as choline, choline containing compounds, betaine or L-carnitine.</text>
</comment>
<dbReference type="PRINTS" id="PR01125">
    <property type="entry name" value="FMOXYGENASE5"/>
</dbReference>
<dbReference type="EMBL" id="BMAV01016831">
    <property type="protein sequence ID" value="GFY67980.1"/>
    <property type="molecule type" value="Genomic_DNA"/>
</dbReference>
<comment type="catalytic activity">
    <reaction evidence="26">
        <text>hypotaurine + NADPH + O2 + H(+) = taurine + NADP(+) + H2O</text>
        <dbReference type="Rhea" id="RHEA:69819"/>
        <dbReference type="ChEBI" id="CHEBI:15377"/>
        <dbReference type="ChEBI" id="CHEBI:15378"/>
        <dbReference type="ChEBI" id="CHEBI:15379"/>
        <dbReference type="ChEBI" id="CHEBI:57783"/>
        <dbReference type="ChEBI" id="CHEBI:57853"/>
        <dbReference type="ChEBI" id="CHEBI:58349"/>
        <dbReference type="ChEBI" id="CHEBI:507393"/>
        <dbReference type="EC" id="1.14.13.8"/>
    </reaction>
    <physiologicalReaction direction="left-to-right" evidence="26">
        <dbReference type="Rhea" id="RHEA:69820"/>
    </physiologicalReaction>
</comment>
<evidence type="ECO:0000256" key="25">
    <source>
        <dbReference type="ARBA" id="ARBA00047977"/>
    </source>
</evidence>
<comment type="catalytic activity">
    <reaction evidence="22">
        <text>heptan-2-one + NADPH + O2 + H(+) = pentyl acetate + NADP(+) + H2O</text>
        <dbReference type="Rhea" id="RHEA:54836"/>
        <dbReference type="ChEBI" id="CHEBI:5672"/>
        <dbReference type="ChEBI" id="CHEBI:15377"/>
        <dbReference type="ChEBI" id="CHEBI:15378"/>
        <dbReference type="ChEBI" id="CHEBI:15379"/>
        <dbReference type="ChEBI" id="CHEBI:57783"/>
        <dbReference type="ChEBI" id="CHEBI:58349"/>
        <dbReference type="ChEBI" id="CHEBI:87362"/>
    </reaction>
    <physiologicalReaction direction="left-to-right" evidence="22">
        <dbReference type="Rhea" id="RHEA:54837"/>
    </physiologicalReaction>
</comment>
<keyword evidence="13 34" id="KW-1133">Transmembrane helix</keyword>
<evidence type="ECO:0000256" key="26">
    <source>
        <dbReference type="ARBA" id="ARBA00048041"/>
    </source>
</evidence>
<protein>
    <recommendedName>
        <fullName evidence="33">Flavin-containing monooxygenase</fullName>
        <ecNumber evidence="33">1.-.-.-</ecNumber>
    </recommendedName>
</protein>
<keyword evidence="14 33" id="KW-0560">Oxidoreductase</keyword>
<evidence type="ECO:0000256" key="28">
    <source>
        <dbReference type="ARBA" id="ARBA00048459"/>
    </source>
</evidence>
<dbReference type="GO" id="GO:0005789">
    <property type="term" value="C:endoplasmic reticulum membrane"/>
    <property type="evidence" value="ECO:0007669"/>
    <property type="project" value="UniProtKB-SubCell"/>
</dbReference>
<evidence type="ECO:0000256" key="4">
    <source>
        <dbReference type="ARBA" id="ARBA00009183"/>
    </source>
</evidence>
<dbReference type="GO" id="GO:0016174">
    <property type="term" value="F:NAD(P)H oxidase H2O2-forming activity"/>
    <property type="evidence" value="ECO:0007669"/>
    <property type="project" value="UniProtKB-EC"/>
</dbReference>
<evidence type="ECO:0000256" key="9">
    <source>
        <dbReference type="ARBA" id="ARBA00022824"/>
    </source>
</evidence>
<dbReference type="FunFam" id="3.50.50.60:FF:000159">
    <property type="entry name" value="Dimethylaniline monooxygenase [N-oxide-forming]"/>
    <property type="match status" value="1"/>
</dbReference>
<keyword evidence="8 34" id="KW-0812">Transmembrane</keyword>
<evidence type="ECO:0000256" key="33">
    <source>
        <dbReference type="RuleBase" id="RU361177"/>
    </source>
</evidence>
<comment type="catalytic activity">
    <reaction evidence="27">
        <text>trimethylamine + NADPH + O2 = trimethylamine N-oxide + NADP(+) + H2O</text>
        <dbReference type="Rhea" id="RHEA:31979"/>
        <dbReference type="ChEBI" id="CHEBI:15377"/>
        <dbReference type="ChEBI" id="CHEBI:15379"/>
        <dbReference type="ChEBI" id="CHEBI:15724"/>
        <dbReference type="ChEBI" id="CHEBI:57783"/>
        <dbReference type="ChEBI" id="CHEBI:58349"/>
        <dbReference type="ChEBI" id="CHEBI:58389"/>
        <dbReference type="EC" id="1.14.13.148"/>
    </reaction>
    <physiologicalReaction direction="left-to-right" evidence="27">
        <dbReference type="Rhea" id="RHEA:31980"/>
    </physiologicalReaction>
</comment>
<evidence type="ECO:0000256" key="27">
    <source>
        <dbReference type="ARBA" id="ARBA00048088"/>
    </source>
</evidence>
<evidence type="ECO:0000256" key="14">
    <source>
        <dbReference type="ARBA" id="ARBA00023002"/>
    </source>
</evidence>
<reference evidence="35" key="1">
    <citation type="submission" date="2020-08" db="EMBL/GenBank/DDBJ databases">
        <title>Multicomponent nature underlies the extraordinary mechanical properties of spider dragline silk.</title>
        <authorList>
            <person name="Kono N."/>
            <person name="Nakamura H."/>
            <person name="Mori M."/>
            <person name="Yoshida Y."/>
            <person name="Ohtoshi R."/>
            <person name="Malay A.D."/>
            <person name="Moran D.A.P."/>
            <person name="Tomita M."/>
            <person name="Numata K."/>
            <person name="Arakawa K."/>
        </authorList>
    </citation>
    <scope>NUCLEOTIDE SEQUENCE</scope>
</reference>
<evidence type="ECO:0000256" key="1">
    <source>
        <dbReference type="ARBA" id="ARBA00001974"/>
    </source>
</evidence>
<keyword evidence="11" id="KW-0492">Microsome</keyword>
<evidence type="ECO:0000256" key="10">
    <source>
        <dbReference type="ARBA" id="ARBA00022827"/>
    </source>
</evidence>
<evidence type="ECO:0000256" key="7">
    <source>
        <dbReference type="ARBA" id="ARBA00022630"/>
    </source>
</evidence>
<comment type="caution">
    <text evidence="35">The sequence shown here is derived from an EMBL/GenBank/DDBJ whole genome shotgun (WGS) entry which is preliminary data.</text>
</comment>
<keyword evidence="6" id="KW-0597">Phosphoprotein</keyword>
<dbReference type="OrthoDB" id="66881at2759"/>
<evidence type="ECO:0000256" key="22">
    <source>
        <dbReference type="ARBA" id="ARBA00047574"/>
    </source>
</evidence>
<evidence type="ECO:0000256" key="34">
    <source>
        <dbReference type="SAM" id="Phobius"/>
    </source>
</evidence>
<comment type="catalytic activity">
    <reaction evidence="31">
        <text>N,N-dimethylaniline + NADPH + O2 + H(+) = N,N-dimethylaniline N-oxide + NADP(+) + H2O</text>
        <dbReference type="Rhea" id="RHEA:24468"/>
        <dbReference type="ChEBI" id="CHEBI:15377"/>
        <dbReference type="ChEBI" id="CHEBI:15378"/>
        <dbReference type="ChEBI" id="CHEBI:15379"/>
        <dbReference type="ChEBI" id="CHEBI:16269"/>
        <dbReference type="ChEBI" id="CHEBI:17735"/>
        <dbReference type="ChEBI" id="CHEBI:57783"/>
        <dbReference type="ChEBI" id="CHEBI:58349"/>
        <dbReference type="EC" id="1.14.13.8"/>
    </reaction>
    <physiologicalReaction direction="left-to-right" evidence="31">
        <dbReference type="Rhea" id="RHEA:24469"/>
    </physiologicalReaction>
</comment>
<dbReference type="GO" id="GO:0050661">
    <property type="term" value="F:NADP binding"/>
    <property type="evidence" value="ECO:0007669"/>
    <property type="project" value="InterPro"/>
</dbReference>
<evidence type="ECO:0000256" key="23">
    <source>
        <dbReference type="ARBA" id="ARBA00047855"/>
    </source>
</evidence>
<dbReference type="InterPro" id="IPR036188">
    <property type="entry name" value="FAD/NAD-bd_sf"/>
</dbReference>
<comment type="catalytic activity">
    <reaction evidence="32">
        <text>octan-3-one + NADPH + O2 + H(+) = pentyl propanoate + NADP(+) + H2O</text>
        <dbReference type="Rhea" id="RHEA:54840"/>
        <dbReference type="ChEBI" id="CHEBI:15377"/>
        <dbReference type="ChEBI" id="CHEBI:15378"/>
        <dbReference type="ChEBI" id="CHEBI:15379"/>
        <dbReference type="ChEBI" id="CHEBI:57783"/>
        <dbReference type="ChEBI" id="CHEBI:58349"/>
        <dbReference type="ChEBI" id="CHEBI:80946"/>
        <dbReference type="ChEBI" id="CHEBI:87373"/>
    </reaction>
    <physiologicalReaction direction="left-to-right" evidence="32">
        <dbReference type="Rhea" id="RHEA:54841"/>
    </physiologicalReaction>
</comment>
<evidence type="ECO:0000256" key="12">
    <source>
        <dbReference type="ARBA" id="ARBA00022857"/>
    </source>
</evidence>
<comment type="subcellular location">
    <subcellularLocation>
        <location evidence="2">Endoplasmic reticulum membrane</location>
        <topology evidence="2">Single-pass membrane protein</topology>
    </subcellularLocation>
    <subcellularLocation>
        <location evidence="3">Microsome membrane</location>
    </subcellularLocation>
</comment>
<evidence type="ECO:0000256" key="24">
    <source>
        <dbReference type="ARBA" id="ARBA00047864"/>
    </source>
</evidence>
<keyword evidence="15 33" id="KW-0503">Monooxygenase</keyword>
<evidence type="ECO:0000256" key="11">
    <source>
        <dbReference type="ARBA" id="ARBA00022848"/>
    </source>
</evidence>
<dbReference type="Proteomes" id="UP000886998">
    <property type="component" value="Unassembled WGS sequence"/>
</dbReference>
<evidence type="ECO:0000256" key="18">
    <source>
        <dbReference type="ARBA" id="ARBA00045722"/>
    </source>
</evidence>
<dbReference type="InterPro" id="IPR020946">
    <property type="entry name" value="Flavin_mOase-like"/>
</dbReference>